<reference evidence="2 3" key="1">
    <citation type="submission" date="2016-10" db="EMBL/GenBank/DDBJ databases">
        <title>The Draft Genome Sequence of Actinokineospora bangkokensis 44EHWT reveals the biosynthetic pathway of antifungal compounds Thailandins with unusual extender unit butylmalonyl-CoA.</title>
        <authorList>
            <person name="Greule A."/>
            <person name="Intra B."/>
            <person name="Flemming S."/>
            <person name="Rommel M.G."/>
            <person name="Panbangred W."/>
            <person name="Bechthold A."/>
        </authorList>
    </citation>
    <scope>NUCLEOTIDE SEQUENCE [LARGE SCALE GENOMIC DNA]</scope>
    <source>
        <strain evidence="2 3">44EHW</strain>
    </source>
</reference>
<protein>
    <recommendedName>
        <fullName evidence="4">SCP1.201-like deaminase</fullName>
    </recommendedName>
</protein>
<evidence type="ECO:0000256" key="1">
    <source>
        <dbReference type="SAM" id="MobiDB-lite"/>
    </source>
</evidence>
<proteinExistence type="predicted"/>
<keyword evidence="3" id="KW-1185">Reference proteome</keyword>
<comment type="caution">
    <text evidence="2">The sequence shown here is derived from an EMBL/GenBank/DDBJ whole genome shotgun (WGS) entry which is preliminary data.</text>
</comment>
<dbReference type="Proteomes" id="UP000186040">
    <property type="component" value="Unassembled WGS sequence"/>
</dbReference>
<dbReference type="STRING" id="1193682.BJP25_09775"/>
<evidence type="ECO:0000313" key="2">
    <source>
        <dbReference type="EMBL" id="OLR94102.1"/>
    </source>
</evidence>
<organism evidence="2 3">
    <name type="scientific">Actinokineospora bangkokensis</name>
    <dbReference type="NCBI Taxonomy" id="1193682"/>
    <lineage>
        <taxon>Bacteria</taxon>
        <taxon>Bacillati</taxon>
        <taxon>Actinomycetota</taxon>
        <taxon>Actinomycetes</taxon>
        <taxon>Pseudonocardiales</taxon>
        <taxon>Pseudonocardiaceae</taxon>
        <taxon>Actinokineospora</taxon>
    </lineage>
</organism>
<name>A0A1Q9LQ04_9PSEU</name>
<evidence type="ECO:0000313" key="3">
    <source>
        <dbReference type="Proteomes" id="UP000186040"/>
    </source>
</evidence>
<dbReference type="InterPro" id="IPR032724">
    <property type="entry name" value="SCP1.201-like"/>
</dbReference>
<feature type="region of interest" description="Disordered" evidence="1">
    <location>
        <begin position="88"/>
        <end position="144"/>
    </location>
</feature>
<accession>A0A1Q9LQ04</accession>
<dbReference type="RefSeq" id="WP_075973482.1">
    <property type="nucleotide sequence ID" value="NZ_MKQR01000007.1"/>
</dbReference>
<dbReference type="Pfam" id="PF14428">
    <property type="entry name" value="DddA-like"/>
    <property type="match status" value="1"/>
</dbReference>
<dbReference type="AlphaFoldDB" id="A0A1Q9LQ04"/>
<dbReference type="EMBL" id="MKQR01000007">
    <property type="protein sequence ID" value="OLR94102.1"/>
    <property type="molecule type" value="Genomic_DNA"/>
</dbReference>
<sequence>MSVEQVAGAIRAALQRLPDGAVAQAEQDVDEARQSVTAAVAGSTQAEAHQSVTLFAGAQQALAGVAGVFAQVRALMEGYLARLSGTPAAGSPVAPASWPAALRPAGPDAAQTPPPPPHIQEILDRLPPPVPKPNPQGRKTHGRVVGDPADEVVISGSDSDSAEIWRLLQERGVTVKFKPMTINHVEMKVALRMIREGTRKITLVINNRSCPGELSCEALLPVLLPEGYCIEVYGPGYHDEFPGGRRWPS</sequence>
<gene>
    <name evidence="2" type="ORF">BJP25_09775</name>
</gene>
<evidence type="ECO:0008006" key="4">
    <source>
        <dbReference type="Google" id="ProtNLM"/>
    </source>
</evidence>
<dbReference type="OrthoDB" id="3370651at2"/>